<dbReference type="EMBL" id="CP054566">
    <property type="protein sequence ID" value="QKQ37781.1"/>
    <property type="molecule type" value="Genomic_DNA"/>
</dbReference>
<evidence type="ECO:0000313" key="1">
    <source>
        <dbReference type="EMBL" id="QKQ37781.1"/>
    </source>
</evidence>
<organism evidence="1">
    <name type="scientific">Escherichia coli</name>
    <dbReference type="NCBI Taxonomy" id="562"/>
    <lineage>
        <taxon>Bacteria</taxon>
        <taxon>Pseudomonadati</taxon>
        <taxon>Pseudomonadota</taxon>
        <taxon>Gammaproteobacteria</taxon>
        <taxon>Enterobacterales</taxon>
        <taxon>Enterobacteriaceae</taxon>
        <taxon>Escherichia</taxon>
    </lineage>
</organism>
<gene>
    <name evidence="1" type="ORF">HPE44_25630</name>
</gene>
<dbReference type="AlphaFoldDB" id="A0A6N0ISU6"/>
<accession>A0A6N0ISU6</accession>
<geneLocation type="plasmid" evidence="1">
    <name>pSCU-478-2</name>
</geneLocation>
<name>A0A6N0ISU6_ECOLX</name>
<proteinExistence type="predicted"/>
<protein>
    <submittedName>
        <fullName evidence="1">PAAR domain-containing protein</fullName>
    </submittedName>
</protein>
<reference evidence="1" key="1">
    <citation type="submission" date="2020-05" db="EMBL/GenBank/DDBJ databases">
        <title>Title: F plasmids are the major carriers of antibiotic resistance genes in human-associated commensal E. coli.</title>
        <authorList>
            <person name="Stephens C."/>
            <person name="Arismendi T."/>
            <person name="Wright M."/>
            <person name="Hartman A."/>
            <person name="Gonzalez A."/>
            <person name="Gill M."/>
            <person name="Pandori M."/>
            <person name="Hess D."/>
        </authorList>
    </citation>
    <scope>NUCLEOTIDE SEQUENCE</scope>
    <source>
        <strain evidence="1">SCU-478</strain>
        <plasmid evidence="1">pSCU-478-2</plasmid>
    </source>
</reference>
<sequence>MKQYTNELTADVLAELDKSPFTEEALADMPDDALAIIREQEEFCRQHPIVAIWRHATTGSLTRNGGVVSSASSGCEVADSTGEMAEMAMVGDEVTYQDGTTARIVSGSGSAFSCHGKGYALVGSQLDNGDEIISTPQRTALLCCREGESMPADFLVVPECKP</sequence>
<keyword evidence="1" id="KW-0614">Plasmid</keyword>